<protein>
    <submittedName>
        <fullName evidence="2">Uncharacterized protein</fullName>
    </submittedName>
</protein>
<feature type="compositionally biased region" description="Basic and acidic residues" evidence="1">
    <location>
        <begin position="1"/>
        <end position="10"/>
    </location>
</feature>
<comment type="caution">
    <text evidence="2">The sequence shown here is derived from an EMBL/GenBank/DDBJ whole genome shotgun (WGS) entry which is preliminary data.</text>
</comment>
<proteinExistence type="predicted"/>
<organism evidence="2 3">
    <name type="scientific">Glycine soja</name>
    <name type="common">Wild soybean</name>
    <dbReference type="NCBI Taxonomy" id="3848"/>
    <lineage>
        <taxon>Eukaryota</taxon>
        <taxon>Viridiplantae</taxon>
        <taxon>Streptophyta</taxon>
        <taxon>Embryophyta</taxon>
        <taxon>Tracheophyta</taxon>
        <taxon>Spermatophyta</taxon>
        <taxon>Magnoliopsida</taxon>
        <taxon>eudicotyledons</taxon>
        <taxon>Gunneridae</taxon>
        <taxon>Pentapetalae</taxon>
        <taxon>rosids</taxon>
        <taxon>fabids</taxon>
        <taxon>Fabales</taxon>
        <taxon>Fabaceae</taxon>
        <taxon>Papilionoideae</taxon>
        <taxon>50 kb inversion clade</taxon>
        <taxon>NPAAA clade</taxon>
        <taxon>indigoferoid/millettioid clade</taxon>
        <taxon>Phaseoleae</taxon>
        <taxon>Glycine</taxon>
        <taxon>Glycine subgen. Soja</taxon>
    </lineage>
</organism>
<sequence length="87" mass="10304">MWRVAHRTESESQPLVEEQNHHASKGHPWMVYFSTFVAVCGSYEFGASKPRVKARNNYKQPLTHRKQEFCDLQNNVRWKKKEKTKAV</sequence>
<dbReference type="EMBL" id="QZWG01000019">
    <property type="protein sequence ID" value="RZB48068.1"/>
    <property type="molecule type" value="Genomic_DNA"/>
</dbReference>
<accession>A0A445FGQ4</accession>
<name>A0A445FGQ4_GLYSO</name>
<gene>
    <name evidence="2" type="ORF">D0Y65_051557</name>
</gene>
<evidence type="ECO:0000313" key="2">
    <source>
        <dbReference type="EMBL" id="RZB48068.1"/>
    </source>
</evidence>
<keyword evidence="3" id="KW-1185">Reference proteome</keyword>
<reference evidence="2 3" key="1">
    <citation type="submission" date="2018-09" db="EMBL/GenBank/DDBJ databases">
        <title>A high-quality reference genome of wild soybean provides a powerful tool to mine soybean genomes.</title>
        <authorList>
            <person name="Xie M."/>
            <person name="Chung C.Y.L."/>
            <person name="Li M.-W."/>
            <person name="Wong F.-L."/>
            <person name="Chan T.-F."/>
            <person name="Lam H.-M."/>
        </authorList>
    </citation>
    <scope>NUCLEOTIDE SEQUENCE [LARGE SCALE GENOMIC DNA]</scope>
    <source>
        <strain evidence="3">cv. W05</strain>
        <tissue evidence="2">Hypocotyl of etiolated seedlings</tissue>
    </source>
</reference>
<evidence type="ECO:0000313" key="3">
    <source>
        <dbReference type="Proteomes" id="UP000289340"/>
    </source>
</evidence>
<dbReference type="AlphaFoldDB" id="A0A445FGQ4"/>
<evidence type="ECO:0000256" key="1">
    <source>
        <dbReference type="SAM" id="MobiDB-lite"/>
    </source>
</evidence>
<dbReference type="Proteomes" id="UP000289340">
    <property type="component" value="Chromosome 19"/>
</dbReference>
<feature type="region of interest" description="Disordered" evidence="1">
    <location>
        <begin position="1"/>
        <end position="21"/>
    </location>
</feature>